<dbReference type="Gene3D" id="3.40.50.150">
    <property type="entry name" value="Vaccinia Virus protein VP39"/>
    <property type="match status" value="1"/>
</dbReference>
<dbReference type="InterPro" id="IPR006764">
    <property type="entry name" value="SAM_dep_MeTrfase_SAV2177_type"/>
</dbReference>
<dbReference type="CDD" id="cd02440">
    <property type="entry name" value="AdoMet_MTases"/>
    <property type="match status" value="1"/>
</dbReference>
<evidence type="ECO:0000313" key="1">
    <source>
        <dbReference type="EMBL" id="QIS20330.1"/>
    </source>
</evidence>
<name>A0A6G9Z4H2_9NOCA</name>
<gene>
    <name evidence="1" type="ORF">F6W96_20565</name>
</gene>
<dbReference type="EMBL" id="CP046173">
    <property type="protein sequence ID" value="QIS20330.1"/>
    <property type="molecule type" value="Genomic_DNA"/>
</dbReference>
<sequence length="273" mass="29492">MSGSPGRYGPKELDIETPNSARLYDCFLGGTHNTAGDRAAAARIGEKAPHWVVGARLNRSFLRRAVEFMAGQGVDQFLDLGSGIPTVGNVHEIAQRANPHARVVYVDYEPVAFQAAQQMLADNPNATILHADLRDPAGVLNHPQTRELLDFSRPVGLLMVGVLLFLPPEDRPGDLVATYRRGLAPGSYLAISQASNDCPDPEIAAEVEGVVAAYRAVDEQLTLRSREEIESWFAGTELLEPGLVRYSDWRPDGPVSADQRACAYGYVGVGAIG</sequence>
<dbReference type="PIRSF" id="PIRSF017393">
    <property type="entry name" value="MTase_SAV2177"/>
    <property type="match status" value="1"/>
</dbReference>
<evidence type="ECO:0008006" key="3">
    <source>
        <dbReference type="Google" id="ProtNLM"/>
    </source>
</evidence>
<accession>A0A6G9Z4H2</accession>
<dbReference type="RefSeq" id="WP_167487677.1">
    <property type="nucleotide sequence ID" value="NZ_CP046173.1"/>
</dbReference>
<dbReference type="InterPro" id="IPR029063">
    <property type="entry name" value="SAM-dependent_MTases_sf"/>
</dbReference>
<evidence type="ECO:0000313" key="2">
    <source>
        <dbReference type="Proteomes" id="UP000500953"/>
    </source>
</evidence>
<dbReference type="AlphaFoldDB" id="A0A6G9Z4H2"/>
<organism evidence="1 2">
    <name type="scientific">Nocardia terpenica</name>
    <dbReference type="NCBI Taxonomy" id="455432"/>
    <lineage>
        <taxon>Bacteria</taxon>
        <taxon>Bacillati</taxon>
        <taxon>Actinomycetota</taxon>
        <taxon>Actinomycetes</taxon>
        <taxon>Mycobacteriales</taxon>
        <taxon>Nocardiaceae</taxon>
        <taxon>Nocardia</taxon>
    </lineage>
</organism>
<dbReference type="Pfam" id="PF04672">
    <property type="entry name" value="Methyltransf_19"/>
    <property type="match status" value="1"/>
</dbReference>
<reference evidence="1 2" key="1">
    <citation type="journal article" date="2019" name="ACS Chem. Biol.">
        <title>Identification and Mobilization of a Cryptic Antibiotic Biosynthesis Gene Locus from a Human-Pathogenic Nocardia Isolate.</title>
        <authorList>
            <person name="Herisse M."/>
            <person name="Ishida K."/>
            <person name="Porter J.L."/>
            <person name="Howden B."/>
            <person name="Hertweck C."/>
            <person name="Stinear T.P."/>
            <person name="Pidot S.J."/>
        </authorList>
    </citation>
    <scope>NUCLEOTIDE SEQUENCE [LARGE SCALE GENOMIC DNA]</scope>
    <source>
        <strain evidence="1 2">AUSMDU00012715</strain>
    </source>
</reference>
<dbReference type="SUPFAM" id="SSF53335">
    <property type="entry name" value="S-adenosyl-L-methionine-dependent methyltransferases"/>
    <property type="match status" value="1"/>
</dbReference>
<dbReference type="Proteomes" id="UP000500953">
    <property type="component" value="Chromosome"/>
</dbReference>
<proteinExistence type="predicted"/>
<protein>
    <recommendedName>
        <fullName evidence="3">SAM-dependent methyltransferase</fullName>
    </recommendedName>
</protein>